<dbReference type="Gene3D" id="3.90.180.10">
    <property type="entry name" value="Medium-chain alcohol dehydrogenases, catalytic domain"/>
    <property type="match status" value="1"/>
</dbReference>
<dbReference type="Gene3D" id="3.40.50.720">
    <property type="entry name" value="NAD(P)-binding Rossmann-like Domain"/>
    <property type="match status" value="1"/>
</dbReference>
<dbReference type="OrthoDB" id="3509362at2759"/>
<keyword evidence="3" id="KW-0560">Oxidoreductase</keyword>
<dbReference type="PANTHER" id="PTHR45348:SF2">
    <property type="entry name" value="ZINC-TYPE ALCOHOL DEHYDROGENASE-LIKE PROTEIN C2E1P3.01"/>
    <property type="match status" value="1"/>
</dbReference>
<dbReference type="InterPro" id="IPR013154">
    <property type="entry name" value="ADH-like_N"/>
</dbReference>
<evidence type="ECO:0000256" key="3">
    <source>
        <dbReference type="ARBA" id="ARBA00023002"/>
    </source>
</evidence>
<protein>
    <submittedName>
        <fullName evidence="5">GroES-like protein</fullName>
    </submittedName>
</protein>
<dbReference type="SUPFAM" id="SSF50129">
    <property type="entry name" value="GroES-like"/>
    <property type="match status" value="1"/>
</dbReference>
<comment type="similarity">
    <text evidence="1">Belongs to the zinc-containing alcohol dehydrogenase family.</text>
</comment>
<organism evidence="5 6">
    <name type="scientific">Bimuria novae-zelandiae CBS 107.79</name>
    <dbReference type="NCBI Taxonomy" id="1447943"/>
    <lineage>
        <taxon>Eukaryota</taxon>
        <taxon>Fungi</taxon>
        <taxon>Dikarya</taxon>
        <taxon>Ascomycota</taxon>
        <taxon>Pezizomycotina</taxon>
        <taxon>Dothideomycetes</taxon>
        <taxon>Pleosporomycetidae</taxon>
        <taxon>Pleosporales</taxon>
        <taxon>Massarineae</taxon>
        <taxon>Didymosphaeriaceae</taxon>
        <taxon>Bimuria</taxon>
    </lineage>
</organism>
<dbReference type="PANTHER" id="PTHR45348">
    <property type="entry name" value="HYPOTHETICAL OXIDOREDUCTASE (EUROFUNG)"/>
    <property type="match status" value="1"/>
</dbReference>
<dbReference type="InterPro" id="IPR036291">
    <property type="entry name" value="NAD(P)-bd_dom_sf"/>
</dbReference>
<dbReference type="EMBL" id="ML976659">
    <property type="protein sequence ID" value="KAF1978825.1"/>
    <property type="molecule type" value="Genomic_DNA"/>
</dbReference>
<dbReference type="InterPro" id="IPR047122">
    <property type="entry name" value="Trans-enoyl_RdTase-like"/>
</dbReference>
<reference evidence="5" key="1">
    <citation type="journal article" date="2020" name="Stud. Mycol.">
        <title>101 Dothideomycetes genomes: a test case for predicting lifestyles and emergence of pathogens.</title>
        <authorList>
            <person name="Haridas S."/>
            <person name="Albert R."/>
            <person name="Binder M."/>
            <person name="Bloem J."/>
            <person name="Labutti K."/>
            <person name="Salamov A."/>
            <person name="Andreopoulos B."/>
            <person name="Baker S."/>
            <person name="Barry K."/>
            <person name="Bills G."/>
            <person name="Bluhm B."/>
            <person name="Cannon C."/>
            <person name="Castanera R."/>
            <person name="Culley D."/>
            <person name="Daum C."/>
            <person name="Ezra D."/>
            <person name="Gonzalez J."/>
            <person name="Henrissat B."/>
            <person name="Kuo A."/>
            <person name="Liang C."/>
            <person name="Lipzen A."/>
            <person name="Lutzoni F."/>
            <person name="Magnuson J."/>
            <person name="Mondo S."/>
            <person name="Nolan M."/>
            <person name="Ohm R."/>
            <person name="Pangilinan J."/>
            <person name="Park H.-J."/>
            <person name="Ramirez L."/>
            <person name="Alfaro M."/>
            <person name="Sun H."/>
            <person name="Tritt A."/>
            <person name="Yoshinaga Y."/>
            <person name="Zwiers L.-H."/>
            <person name="Turgeon B."/>
            <person name="Goodwin S."/>
            <person name="Spatafora J."/>
            <person name="Crous P."/>
            <person name="Grigoriev I."/>
        </authorList>
    </citation>
    <scope>NUCLEOTIDE SEQUENCE</scope>
    <source>
        <strain evidence="5">CBS 107.79</strain>
    </source>
</reference>
<keyword evidence="6" id="KW-1185">Reference proteome</keyword>
<dbReference type="Proteomes" id="UP000800036">
    <property type="component" value="Unassembled WGS sequence"/>
</dbReference>
<name>A0A6A5VPG7_9PLEO</name>
<evidence type="ECO:0000259" key="4">
    <source>
        <dbReference type="Pfam" id="PF08240"/>
    </source>
</evidence>
<comment type="subunit">
    <text evidence="2">Monomer.</text>
</comment>
<accession>A0A6A5VPG7</accession>
<gene>
    <name evidence="5" type="ORF">BU23DRAFT_595371</name>
</gene>
<dbReference type="SUPFAM" id="SSF51735">
    <property type="entry name" value="NAD(P)-binding Rossmann-fold domains"/>
    <property type="match status" value="1"/>
</dbReference>
<dbReference type="AlphaFoldDB" id="A0A6A5VPG7"/>
<evidence type="ECO:0000313" key="6">
    <source>
        <dbReference type="Proteomes" id="UP000800036"/>
    </source>
</evidence>
<dbReference type="InterPro" id="IPR011032">
    <property type="entry name" value="GroES-like_sf"/>
</dbReference>
<evidence type="ECO:0000313" key="5">
    <source>
        <dbReference type="EMBL" id="KAF1978825.1"/>
    </source>
</evidence>
<sequence>MSNLAAILATPKTPLEIHPVPKYTPGPTELLIRNECIALNPIEAKIAVLNVIPYTPYLAILGSTYGGTIQAVGSQVQDWSVGERVVVSKRFGVKGNQYGAFQRYVVCADRMVSRVPAGAAEEEMIEKMASVMMNLTCVVGLFTGRLELERPPLEVIAETKEKKILVYGGSSSFGGLSEQYLSQAGYQVITTSSSRSFPFVSTLGAAEVVDHTQDPSTLTAELIAQGPYNVVVDFVSIPATISVTAAVLAAQGGGRLFTMQPGREELPANVERVFEPYSESLYEPRNKELLKWVVDSYLPRGIKMGLIKPMPVDKVSGGLFGINQALVEMVKGRGRKV</sequence>
<dbReference type="GO" id="GO:0016651">
    <property type="term" value="F:oxidoreductase activity, acting on NAD(P)H"/>
    <property type="evidence" value="ECO:0007669"/>
    <property type="project" value="InterPro"/>
</dbReference>
<evidence type="ECO:0000256" key="1">
    <source>
        <dbReference type="ARBA" id="ARBA00008072"/>
    </source>
</evidence>
<feature type="domain" description="Alcohol dehydrogenase-like N-terminal" evidence="4">
    <location>
        <begin position="26"/>
        <end position="116"/>
    </location>
</feature>
<dbReference type="Pfam" id="PF08240">
    <property type="entry name" value="ADH_N"/>
    <property type="match status" value="1"/>
</dbReference>
<evidence type="ECO:0000256" key="2">
    <source>
        <dbReference type="ARBA" id="ARBA00011245"/>
    </source>
</evidence>
<proteinExistence type="inferred from homology"/>